<feature type="domain" description="DprA winged helix" evidence="3">
    <location>
        <begin position="312"/>
        <end position="359"/>
    </location>
</feature>
<dbReference type="RefSeq" id="WP_044833155.1">
    <property type="nucleotide sequence ID" value="NZ_CP059735.1"/>
</dbReference>
<organism evidence="4 5">
    <name type="scientific">Thalassomonas actiniarum</name>
    <dbReference type="NCBI Taxonomy" id="485447"/>
    <lineage>
        <taxon>Bacteria</taxon>
        <taxon>Pseudomonadati</taxon>
        <taxon>Pseudomonadota</taxon>
        <taxon>Gammaproteobacteria</taxon>
        <taxon>Alteromonadales</taxon>
        <taxon>Colwelliaceae</taxon>
        <taxon>Thalassomonas</taxon>
    </lineage>
</organism>
<dbReference type="NCBIfam" id="TIGR00732">
    <property type="entry name" value="dprA"/>
    <property type="match status" value="1"/>
</dbReference>
<evidence type="ECO:0000256" key="1">
    <source>
        <dbReference type="ARBA" id="ARBA00006525"/>
    </source>
</evidence>
<feature type="domain" description="Smf/DprA SLOG" evidence="2">
    <location>
        <begin position="76"/>
        <end position="286"/>
    </location>
</feature>
<comment type="similarity">
    <text evidence="1">Belongs to the DprA/Smf family.</text>
</comment>
<dbReference type="AlphaFoldDB" id="A0AAE9YR37"/>
<name>A0AAE9YR37_9GAMM</name>
<reference evidence="4 5" key="1">
    <citation type="journal article" date="2015" name="Genome Announc.">
        <title>Draft Genome Sequences of Marine Isolates of Thalassomonas viridans and Thalassomonas actiniarum.</title>
        <authorList>
            <person name="Olonade I."/>
            <person name="van Zyl L.J."/>
            <person name="Trindade M."/>
        </authorList>
    </citation>
    <scope>NUCLEOTIDE SEQUENCE [LARGE SCALE GENOMIC DNA]</scope>
    <source>
        <strain evidence="4 5">A5K-106</strain>
    </source>
</reference>
<dbReference type="PANTHER" id="PTHR43022:SF1">
    <property type="entry name" value="PROTEIN SMF"/>
    <property type="match status" value="1"/>
</dbReference>
<dbReference type="InterPro" id="IPR057666">
    <property type="entry name" value="DrpA_SLOG"/>
</dbReference>
<dbReference type="GO" id="GO:0009294">
    <property type="term" value="P:DNA-mediated transformation"/>
    <property type="evidence" value="ECO:0007669"/>
    <property type="project" value="InterPro"/>
</dbReference>
<dbReference type="EMBL" id="CP059735">
    <property type="protein sequence ID" value="WDD99132.1"/>
    <property type="molecule type" value="Genomic_DNA"/>
</dbReference>
<dbReference type="PANTHER" id="PTHR43022">
    <property type="entry name" value="PROTEIN SMF"/>
    <property type="match status" value="1"/>
</dbReference>
<dbReference type="InterPro" id="IPR041614">
    <property type="entry name" value="DprA_WH"/>
</dbReference>
<dbReference type="KEGG" id="tact:SG35_000085"/>
<evidence type="ECO:0000313" key="4">
    <source>
        <dbReference type="EMBL" id="WDD99132.1"/>
    </source>
</evidence>
<accession>A0AAE9YR37</accession>
<dbReference type="Gene3D" id="1.10.10.10">
    <property type="entry name" value="Winged helix-like DNA-binding domain superfamily/Winged helix DNA-binding domain"/>
    <property type="match status" value="1"/>
</dbReference>
<evidence type="ECO:0000313" key="5">
    <source>
        <dbReference type="Proteomes" id="UP000032568"/>
    </source>
</evidence>
<dbReference type="Proteomes" id="UP000032568">
    <property type="component" value="Chromosome"/>
</dbReference>
<keyword evidence="5" id="KW-1185">Reference proteome</keyword>
<gene>
    <name evidence="4" type="primary">dprA</name>
    <name evidence="4" type="ORF">SG35_000085</name>
</gene>
<proteinExistence type="inferred from homology"/>
<sequence>MVKEEVHYWLALKLVPRLAISKKLALVDRYGLQELFTSSSWLADANLTAAQVNAFQQPDWSRVETIVAASSLCQSQIIFYNSQDYPELLMQLPDPPLVLFIQGNVTLLQQSQLAIVGSRFATAAGRDEATAMAKALAQHGLVITSGLAIGIDGAAHKGALLERSGTVAVVATGLDQVYPARHKQLAQNILASQGCIVSEFEPGTPPKAGHFPRRNRLISGLSLGVLVVEAAMKSGSLITARCALEQNREVFAMPGTIHNPQSKGCHWLIKQGAKLVEECADIMDELDLSAVSGLSKEKAEKNEKTAQQDLFLDPLLASVDFEITPVDMVVSRCKLPTDVVLTRLTMLELRGLVSAVPGGYLRLNRG</sequence>
<dbReference type="Pfam" id="PF02481">
    <property type="entry name" value="DNA_processg_A"/>
    <property type="match status" value="1"/>
</dbReference>
<dbReference type="InterPro" id="IPR036388">
    <property type="entry name" value="WH-like_DNA-bd_sf"/>
</dbReference>
<evidence type="ECO:0000259" key="2">
    <source>
        <dbReference type="Pfam" id="PF02481"/>
    </source>
</evidence>
<evidence type="ECO:0000259" key="3">
    <source>
        <dbReference type="Pfam" id="PF17782"/>
    </source>
</evidence>
<dbReference type="SUPFAM" id="SSF102405">
    <property type="entry name" value="MCP/YpsA-like"/>
    <property type="match status" value="1"/>
</dbReference>
<dbReference type="InterPro" id="IPR003488">
    <property type="entry name" value="DprA"/>
</dbReference>
<protein>
    <submittedName>
        <fullName evidence="4">DNA-protecting protein DprA</fullName>
    </submittedName>
</protein>
<dbReference type="Gene3D" id="3.40.50.450">
    <property type="match status" value="1"/>
</dbReference>
<reference evidence="4 5" key="2">
    <citation type="journal article" date="2022" name="Mar. Drugs">
        <title>Bioassay-Guided Fractionation Leads to the Detection of Cholic Acid Generated by the Rare Thalassomonas sp.</title>
        <authorList>
            <person name="Pheiffer F."/>
            <person name="Schneider Y.K."/>
            <person name="Hansen E.H."/>
            <person name="Andersen J.H."/>
            <person name="Isaksson J."/>
            <person name="Busche T."/>
            <person name="R C."/>
            <person name="Kalinowski J."/>
            <person name="Zyl L.V."/>
            <person name="Trindade M."/>
        </authorList>
    </citation>
    <scope>NUCLEOTIDE SEQUENCE [LARGE SCALE GENOMIC DNA]</scope>
    <source>
        <strain evidence="4 5">A5K-106</strain>
    </source>
</reference>
<dbReference type="Pfam" id="PF17782">
    <property type="entry name" value="WHD_DprA"/>
    <property type="match status" value="1"/>
</dbReference>